<dbReference type="AlphaFoldDB" id="A0A4U0WFZ0"/>
<protein>
    <submittedName>
        <fullName evidence="1">Uncharacterized protein</fullName>
    </submittedName>
</protein>
<evidence type="ECO:0000313" key="1">
    <source>
        <dbReference type="EMBL" id="TKA61762.1"/>
    </source>
</evidence>
<keyword evidence="2" id="KW-1185">Reference proteome</keyword>
<name>A0A4U0WFZ0_9PEZI</name>
<dbReference type="InterPro" id="IPR029052">
    <property type="entry name" value="Metallo-depent_PP-like"/>
</dbReference>
<reference evidence="1 2" key="1">
    <citation type="submission" date="2017-03" db="EMBL/GenBank/DDBJ databases">
        <title>Genomes of endolithic fungi from Antarctica.</title>
        <authorList>
            <person name="Coleine C."/>
            <person name="Masonjones S."/>
            <person name="Stajich J.E."/>
        </authorList>
    </citation>
    <scope>NUCLEOTIDE SEQUENCE [LARGE SCALE GENOMIC DNA]</scope>
    <source>
        <strain evidence="1 2">CCFEE 5184</strain>
    </source>
</reference>
<organism evidence="1 2">
    <name type="scientific">Friedmanniomyces simplex</name>
    <dbReference type="NCBI Taxonomy" id="329884"/>
    <lineage>
        <taxon>Eukaryota</taxon>
        <taxon>Fungi</taxon>
        <taxon>Dikarya</taxon>
        <taxon>Ascomycota</taxon>
        <taxon>Pezizomycotina</taxon>
        <taxon>Dothideomycetes</taxon>
        <taxon>Dothideomycetidae</taxon>
        <taxon>Mycosphaerellales</taxon>
        <taxon>Teratosphaeriaceae</taxon>
        <taxon>Friedmanniomyces</taxon>
    </lineage>
</organism>
<dbReference type="Gene3D" id="3.60.21.10">
    <property type="match status" value="1"/>
</dbReference>
<dbReference type="GO" id="GO:0005737">
    <property type="term" value="C:cytoplasm"/>
    <property type="evidence" value="ECO:0007669"/>
    <property type="project" value="TreeGrafter"/>
</dbReference>
<dbReference type="InterPro" id="IPR050126">
    <property type="entry name" value="Ap4A_hydrolase"/>
</dbReference>
<dbReference type="Proteomes" id="UP000309340">
    <property type="component" value="Unassembled WGS sequence"/>
</dbReference>
<dbReference type="OrthoDB" id="10267127at2759"/>
<dbReference type="EMBL" id="NAJQ01001171">
    <property type="protein sequence ID" value="TKA61762.1"/>
    <property type="molecule type" value="Genomic_DNA"/>
</dbReference>
<proteinExistence type="predicted"/>
<dbReference type="GO" id="GO:0006798">
    <property type="term" value="P:polyphosphate catabolic process"/>
    <property type="evidence" value="ECO:0007669"/>
    <property type="project" value="TreeGrafter"/>
</dbReference>
<dbReference type="STRING" id="329884.A0A4U0WFZ0"/>
<comment type="caution">
    <text evidence="1">The sequence shown here is derived from an EMBL/GenBank/DDBJ whole genome shotgun (WGS) entry which is preliminary data.</text>
</comment>
<sequence>MRSIDHKTHVPSALHETKTGNSKPWFDVWNWYQERLDRGRSVGGFHVYSYAEWLEKQIQEGGWFGQLWGSVLSKAPRKLNPQVAVYGHDSKMGLQVHRWSKGLDSGCVSGGRLTAMVLDARGETEVVQAASRRGEGKVIMVMEAASHTVGVGREGLDKLLDKALIPEEVTPVRGPLGGAIRDLPVESWDHRVVFELGLIAAHAGLSEANQSMLQAYERRLAKKGGPRLGLKSGGTASAQISLARTQGLL</sequence>
<accession>A0A4U0WFZ0</accession>
<dbReference type="PANTHER" id="PTHR42850:SF4">
    <property type="entry name" value="ZINC-DEPENDENT ENDOPOLYPHOSPHATASE"/>
    <property type="match status" value="1"/>
</dbReference>
<dbReference type="GO" id="GO:0000298">
    <property type="term" value="F:endopolyphosphatase activity"/>
    <property type="evidence" value="ECO:0007669"/>
    <property type="project" value="TreeGrafter"/>
</dbReference>
<evidence type="ECO:0000313" key="2">
    <source>
        <dbReference type="Proteomes" id="UP000309340"/>
    </source>
</evidence>
<dbReference type="PANTHER" id="PTHR42850">
    <property type="entry name" value="METALLOPHOSPHOESTERASE"/>
    <property type="match status" value="1"/>
</dbReference>
<dbReference type="GO" id="GO:0016791">
    <property type="term" value="F:phosphatase activity"/>
    <property type="evidence" value="ECO:0007669"/>
    <property type="project" value="TreeGrafter"/>
</dbReference>
<gene>
    <name evidence="1" type="ORF">B0A55_11459</name>
</gene>